<accession>A0AAD1UCZ2</accession>
<keyword evidence="12" id="KW-0539">Nucleus</keyword>
<evidence type="ECO:0000256" key="3">
    <source>
        <dbReference type="ARBA" id="ARBA00004123"/>
    </source>
</evidence>
<keyword evidence="10" id="KW-0067">ATP-binding</keyword>
<feature type="region of interest" description="Disordered" evidence="13">
    <location>
        <begin position="538"/>
        <end position="561"/>
    </location>
</feature>
<dbReference type="FunFam" id="3.30.460.10:FF:000002">
    <property type="entry name" value="Poly(A) polymerase alpha, putative"/>
    <property type="match status" value="1"/>
</dbReference>
<feature type="domain" description="Poly(A) polymerase nucleotidyltransferase" evidence="15">
    <location>
        <begin position="23"/>
        <end position="214"/>
    </location>
</feature>
<evidence type="ECO:0000256" key="6">
    <source>
        <dbReference type="ARBA" id="ARBA00022664"/>
    </source>
</evidence>
<dbReference type="GO" id="GO:1990817">
    <property type="term" value="F:poly(A) RNA polymerase activity"/>
    <property type="evidence" value="ECO:0007669"/>
    <property type="project" value="UniProtKB-EC"/>
</dbReference>
<dbReference type="Pfam" id="PF04928">
    <property type="entry name" value="PAP_central"/>
    <property type="match status" value="1"/>
</dbReference>
<keyword evidence="9" id="KW-0547">Nucleotide-binding</keyword>
<dbReference type="InterPro" id="IPR048840">
    <property type="entry name" value="PolA_pol_NTPase"/>
</dbReference>
<comment type="cofactor">
    <cofactor evidence="2">
        <name>Mg(2+)</name>
        <dbReference type="ChEBI" id="CHEBI:18420"/>
    </cofactor>
</comment>
<evidence type="ECO:0000313" key="17">
    <source>
        <dbReference type="Proteomes" id="UP001295684"/>
    </source>
</evidence>
<evidence type="ECO:0000256" key="5">
    <source>
        <dbReference type="ARBA" id="ARBA00012388"/>
    </source>
</evidence>
<evidence type="ECO:0000256" key="7">
    <source>
        <dbReference type="ARBA" id="ARBA00022679"/>
    </source>
</evidence>
<dbReference type="GO" id="GO:0046872">
    <property type="term" value="F:metal ion binding"/>
    <property type="evidence" value="ECO:0007669"/>
    <property type="project" value="UniProtKB-KW"/>
</dbReference>
<dbReference type="CDD" id="cd05402">
    <property type="entry name" value="NT_PAP_TUTase"/>
    <property type="match status" value="1"/>
</dbReference>
<evidence type="ECO:0000313" key="16">
    <source>
        <dbReference type="EMBL" id="CAI2363154.1"/>
    </source>
</evidence>
<evidence type="ECO:0000256" key="11">
    <source>
        <dbReference type="ARBA" id="ARBA00022842"/>
    </source>
</evidence>
<keyword evidence="8" id="KW-0479">Metal-binding</keyword>
<organism evidence="16 17">
    <name type="scientific">Euplotes crassus</name>
    <dbReference type="NCBI Taxonomy" id="5936"/>
    <lineage>
        <taxon>Eukaryota</taxon>
        <taxon>Sar</taxon>
        <taxon>Alveolata</taxon>
        <taxon>Ciliophora</taxon>
        <taxon>Intramacronucleata</taxon>
        <taxon>Spirotrichea</taxon>
        <taxon>Hypotrichia</taxon>
        <taxon>Euplotida</taxon>
        <taxon>Euplotidae</taxon>
        <taxon>Moneuplotes</taxon>
    </lineage>
</organism>
<dbReference type="Gene3D" id="1.10.1410.10">
    <property type="match status" value="1"/>
</dbReference>
<evidence type="ECO:0000256" key="12">
    <source>
        <dbReference type="ARBA" id="ARBA00023242"/>
    </source>
</evidence>
<dbReference type="GO" id="GO:0006397">
    <property type="term" value="P:mRNA processing"/>
    <property type="evidence" value="ECO:0007669"/>
    <property type="project" value="UniProtKB-KW"/>
</dbReference>
<dbReference type="InterPro" id="IPR011068">
    <property type="entry name" value="NuclTrfase_I-like_C"/>
</dbReference>
<dbReference type="FunFam" id="1.10.1410.10:FF:000001">
    <property type="entry name" value="Putative poly(A) polymerase gamma"/>
    <property type="match status" value="1"/>
</dbReference>
<dbReference type="PANTHER" id="PTHR10682">
    <property type="entry name" value="POLY A POLYMERASE"/>
    <property type="match status" value="1"/>
</dbReference>
<dbReference type="Pfam" id="PF20750">
    <property type="entry name" value="PAP_NTPase"/>
    <property type="match status" value="1"/>
</dbReference>
<keyword evidence="17" id="KW-1185">Reference proteome</keyword>
<dbReference type="GO" id="GO:0005634">
    <property type="term" value="C:nucleus"/>
    <property type="evidence" value="ECO:0007669"/>
    <property type="project" value="UniProtKB-SubCell"/>
</dbReference>
<dbReference type="InterPro" id="IPR007012">
    <property type="entry name" value="PolA_pol_cen_dom"/>
</dbReference>
<dbReference type="PANTHER" id="PTHR10682:SF10">
    <property type="entry name" value="POLYNUCLEOTIDE ADENYLYLTRANSFERASE"/>
    <property type="match status" value="1"/>
</dbReference>
<dbReference type="EMBL" id="CAMPGE010004306">
    <property type="protein sequence ID" value="CAI2363154.1"/>
    <property type="molecule type" value="Genomic_DNA"/>
</dbReference>
<keyword evidence="7" id="KW-0808">Transferase</keyword>
<dbReference type="GO" id="GO:0031123">
    <property type="term" value="P:RNA 3'-end processing"/>
    <property type="evidence" value="ECO:0007669"/>
    <property type="project" value="InterPro"/>
</dbReference>
<dbReference type="EC" id="2.7.7.19" evidence="5"/>
<keyword evidence="6" id="KW-0507">mRNA processing</keyword>
<comment type="caution">
    <text evidence="16">The sequence shown here is derived from an EMBL/GenBank/DDBJ whole genome shotgun (WGS) entry which is preliminary data.</text>
</comment>
<name>A0AAD1UCZ2_EUPCR</name>
<evidence type="ECO:0000259" key="15">
    <source>
        <dbReference type="Pfam" id="PF20750"/>
    </source>
</evidence>
<dbReference type="AlphaFoldDB" id="A0AAD1UCZ2"/>
<evidence type="ECO:0000256" key="1">
    <source>
        <dbReference type="ARBA" id="ARBA00001936"/>
    </source>
</evidence>
<comment type="cofactor">
    <cofactor evidence="1">
        <name>Mn(2+)</name>
        <dbReference type="ChEBI" id="CHEBI:29035"/>
    </cofactor>
</comment>
<dbReference type="GO" id="GO:0003723">
    <property type="term" value="F:RNA binding"/>
    <property type="evidence" value="ECO:0007669"/>
    <property type="project" value="InterPro"/>
</dbReference>
<dbReference type="InterPro" id="IPR043519">
    <property type="entry name" value="NT_sf"/>
</dbReference>
<evidence type="ECO:0000256" key="10">
    <source>
        <dbReference type="ARBA" id="ARBA00022840"/>
    </source>
</evidence>
<protein>
    <recommendedName>
        <fullName evidence="5">polynucleotide adenylyltransferase</fullName>
        <ecNumber evidence="5">2.7.7.19</ecNumber>
    </recommendedName>
</protein>
<dbReference type="Proteomes" id="UP001295684">
    <property type="component" value="Unassembled WGS sequence"/>
</dbReference>
<feature type="domain" description="Poly(A) polymerase central" evidence="14">
    <location>
        <begin position="219"/>
        <end position="366"/>
    </location>
</feature>
<sequence length="593" mass="68694">MERDPSNPEGDHPGEEVKAWGMISEEQFTKQDVLETAEIVSLLKDKYNLYESQARSNLRQEVLGTLLTLVREMIAEAAMEGKQKESADRRAGGQIFTFGSYSLGVHGPSTDIDTLIVAPRFVDRDKHFFGILGEKLKNHPQVRDFCPVPYTNVPIIKMVFMDVDIDLLFARTSAPYISEDLTSLKDDSILKNCDEASVLSLNGTRVTNLILELVPNKESFQITLRCIKLWAKNRGIYSNIIGYLGGVSWAILVARVCQGYPNLKPNKLLRKFFKMYLNWCWPDPILLCMIKDSSVEVKISGFITKWDPNSKKNVMPIITPAFPAFNSTFNVSHTTKDIMMKEMRKALDILKRVKKGECTLERLFKKLNFLKAYRWYLKIDVLVNDYDEKRFQGHIESKLKKLTQFFEDYELSCQREYYLEAPIISIHPWMHSYKTHHPNFRYCESFFFGLDMKKRETQAFEEGGDNENEEQKENVTITNGGENYNGNPNLICLDFIIKNWFEFIVPEVEPQNKSDFPKKEFPHNVDVRVSPVKREDIPDIINPPVSVKEEIPEEEGDQEYDHNGYYASKHIEAQGEYKIENKRVKTEDFSNEI</sequence>
<dbReference type="Gene3D" id="3.30.70.590">
    <property type="entry name" value="Poly(A) polymerase predicted RNA binding domain"/>
    <property type="match status" value="1"/>
</dbReference>
<evidence type="ECO:0000256" key="9">
    <source>
        <dbReference type="ARBA" id="ARBA00022741"/>
    </source>
</evidence>
<keyword evidence="11" id="KW-0460">Magnesium</keyword>
<dbReference type="GO" id="GO:0005524">
    <property type="term" value="F:ATP binding"/>
    <property type="evidence" value="ECO:0007669"/>
    <property type="project" value="UniProtKB-KW"/>
</dbReference>
<dbReference type="SUPFAM" id="SSF55003">
    <property type="entry name" value="PAP/Archaeal CCA-adding enzyme, C-terminal domain"/>
    <property type="match status" value="1"/>
</dbReference>
<proteinExistence type="inferred from homology"/>
<dbReference type="SUPFAM" id="SSF81631">
    <property type="entry name" value="PAP/OAS1 substrate-binding domain"/>
    <property type="match status" value="1"/>
</dbReference>
<reference evidence="16" key="1">
    <citation type="submission" date="2023-07" db="EMBL/GenBank/DDBJ databases">
        <authorList>
            <consortium name="AG Swart"/>
            <person name="Singh M."/>
            <person name="Singh A."/>
            <person name="Seah K."/>
            <person name="Emmerich C."/>
        </authorList>
    </citation>
    <scope>NUCLEOTIDE SEQUENCE</scope>
    <source>
        <strain evidence="16">DP1</strain>
    </source>
</reference>
<evidence type="ECO:0000256" key="4">
    <source>
        <dbReference type="ARBA" id="ARBA00010912"/>
    </source>
</evidence>
<evidence type="ECO:0000256" key="13">
    <source>
        <dbReference type="SAM" id="MobiDB-lite"/>
    </source>
</evidence>
<dbReference type="SUPFAM" id="SSF81301">
    <property type="entry name" value="Nucleotidyltransferase"/>
    <property type="match status" value="1"/>
</dbReference>
<comment type="similarity">
    <text evidence="4">Belongs to the poly(A) polymerase family.</text>
</comment>
<evidence type="ECO:0000259" key="14">
    <source>
        <dbReference type="Pfam" id="PF04928"/>
    </source>
</evidence>
<evidence type="ECO:0000256" key="8">
    <source>
        <dbReference type="ARBA" id="ARBA00022723"/>
    </source>
</evidence>
<comment type="subcellular location">
    <subcellularLocation>
        <location evidence="3">Nucleus</location>
    </subcellularLocation>
</comment>
<gene>
    <name evidence="16" type="ORF">ECRASSUSDP1_LOCUS4484</name>
</gene>
<dbReference type="Gene3D" id="3.30.460.10">
    <property type="entry name" value="Beta Polymerase, domain 2"/>
    <property type="match status" value="1"/>
</dbReference>
<evidence type="ECO:0000256" key="2">
    <source>
        <dbReference type="ARBA" id="ARBA00001946"/>
    </source>
</evidence>